<reference evidence="4" key="2">
    <citation type="submission" date="2025-09" db="UniProtKB">
        <authorList>
            <consortium name="Ensembl"/>
        </authorList>
    </citation>
    <scope>IDENTIFICATION</scope>
</reference>
<feature type="compositionally biased region" description="Basic and acidic residues" evidence="1">
    <location>
        <begin position="240"/>
        <end position="268"/>
    </location>
</feature>
<evidence type="ECO:0000256" key="1">
    <source>
        <dbReference type="SAM" id="MobiDB-lite"/>
    </source>
</evidence>
<protein>
    <submittedName>
        <fullName evidence="4">Uncharacterized LOC107548492</fullName>
    </submittedName>
</protein>
<dbReference type="AlphaFoldDB" id="A0A672PG47"/>
<evidence type="ECO:0000313" key="4">
    <source>
        <dbReference type="Ensembl" id="ENSSGRP00000062638.1"/>
    </source>
</evidence>
<evidence type="ECO:0000256" key="3">
    <source>
        <dbReference type="SAM" id="SignalP"/>
    </source>
</evidence>
<dbReference type="InParanoid" id="A0A672PG47"/>
<feature type="signal peptide" evidence="3">
    <location>
        <begin position="1"/>
        <end position="19"/>
    </location>
</feature>
<feature type="region of interest" description="Disordered" evidence="1">
    <location>
        <begin position="230"/>
        <end position="299"/>
    </location>
</feature>
<organism evidence="4 5">
    <name type="scientific">Sinocyclocheilus grahami</name>
    <name type="common">Dianchi golden-line fish</name>
    <name type="synonym">Barbus grahami</name>
    <dbReference type="NCBI Taxonomy" id="75366"/>
    <lineage>
        <taxon>Eukaryota</taxon>
        <taxon>Metazoa</taxon>
        <taxon>Chordata</taxon>
        <taxon>Craniata</taxon>
        <taxon>Vertebrata</taxon>
        <taxon>Euteleostomi</taxon>
        <taxon>Actinopterygii</taxon>
        <taxon>Neopterygii</taxon>
        <taxon>Teleostei</taxon>
        <taxon>Ostariophysi</taxon>
        <taxon>Cypriniformes</taxon>
        <taxon>Cyprinidae</taxon>
        <taxon>Cyprininae</taxon>
        <taxon>Sinocyclocheilus</taxon>
    </lineage>
</organism>
<keyword evidence="3" id="KW-0732">Signal</keyword>
<dbReference type="OMA" id="HIPMTAM"/>
<keyword evidence="2" id="KW-0472">Membrane</keyword>
<keyword evidence="5" id="KW-1185">Reference proteome</keyword>
<proteinExistence type="predicted"/>
<feature type="chain" id="PRO_5025609956" evidence="3">
    <location>
        <begin position="20"/>
        <end position="299"/>
    </location>
</feature>
<evidence type="ECO:0000313" key="5">
    <source>
        <dbReference type="Proteomes" id="UP000472262"/>
    </source>
</evidence>
<keyword evidence="2" id="KW-1133">Transmembrane helix</keyword>
<reference evidence="4" key="1">
    <citation type="submission" date="2025-08" db="UniProtKB">
        <authorList>
            <consortium name="Ensembl"/>
        </authorList>
    </citation>
    <scope>IDENTIFICATION</scope>
</reference>
<keyword evidence="2" id="KW-0812">Transmembrane</keyword>
<gene>
    <name evidence="4" type="primary">zgc:158432</name>
</gene>
<sequence>MKILLYVCFILFVTTEATGQTPDPCNNVINFNQCLNGGAICDEKISRCICFEGQPFCRCNSQKGEFYINEDCFQKWTVVTFALVASLPGLTLAVLVGVVVYVLMLPSNKSHAREGMTTSKTASKEQDLFPGVAFASDMNGQPPLNMRPVQQGHIPMTAMPISSGMRDPQMGGPGRPYSLSSGMRPSVDSMPDGRPCELNSMYTGMRDPPMGGPVQPYSNGAVRGQIVSNPYARDSSSRNPYEEHSPSADHHSDYRPHVPSHTYDDLKHNQPYSPALLYGSSEHGNLRNGFPRPQLSLRY</sequence>
<evidence type="ECO:0000256" key="2">
    <source>
        <dbReference type="SAM" id="Phobius"/>
    </source>
</evidence>
<accession>A0A672PG47</accession>
<name>A0A672PG47_SINGR</name>
<dbReference type="Proteomes" id="UP000472262">
    <property type="component" value="Unassembled WGS sequence"/>
</dbReference>
<feature type="transmembrane region" description="Helical" evidence="2">
    <location>
        <begin position="76"/>
        <end position="103"/>
    </location>
</feature>
<dbReference type="Ensembl" id="ENSSGRT00000066792.1">
    <property type="protein sequence ID" value="ENSSGRP00000062638.1"/>
    <property type="gene ID" value="ENSSGRG00000032365.1"/>
</dbReference>